<reference evidence="2" key="1">
    <citation type="submission" date="2023-10" db="EMBL/GenBank/DDBJ databases">
        <authorList>
            <person name="Chen Y."/>
            <person name="Shah S."/>
            <person name="Dougan E. K."/>
            <person name="Thang M."/>
            <person name="Chan C."/>
        </authorList>
    </citation>
    <scope>NUCLEOTIDE SEQUENCE [LARGE SCALE GENOMIC DNA]</scope>
</reference>
<evidence type="ECO:0000256" key="1">
    <source>
        <dbReference type="SAM" id="MobiDB-lite"/>
    </source>
</evidence>
<accession>A0ABN9W6P2</accession>
<feature type="compositionally biased region" description="Basic and acidic residues" evidence="1">
    <location>
        <begin position="233"/>
        <end position="247"/>
    </location>
</feature>
<name>A0ABN9W6P2_9DINO</name>
<keyword evidence="3" id="KW-1185">Reference proteome</keyword>
<proteinExistence type="predicted"/>
<sequence>MPPKKSGAAKKGKSSKGSSDADRNPLLDFDNRFCEDCGQWTHSEDRDGPKGQVTWLKWHKRNHTSKGEVLTGDQCYGCYGAQRKILGTRVTLADARATRKNDPAIDEKIVNCRKGLVDGTGKHARTDGLTINTQKSDMKFNQDFDSGIFQPIQYVGRTRSPYQMIWNLKWESQENLIQQIEARGTEVVEDDCGVLGIEVSDVSGVEFGACRFKRGRERASTKVKTEGASLVDPGREADETLADDKSVRSQATSARSAVTSVPPATPAPSLKKKATLEDAEKKYHWGGHWGLRNREKEFQAFIARLQRAGKATGGMAGSQAALDISARIFAMADALEARQGLLDKIGGKPREFYAFASAPLSQEHSEMIKGAPMELVSTILALNLNALIDKVPTNPEYVGALLSALTVESSNTLSLSTLLECGDADRAKAQAAKLQTSLVLALGNVVFKITDESAIGLISQKIVTVFPKLADSIFGMDMGSADFVNGLAPQAAMDLGAMSIVAQVLDHMRAAGAHGPVFPAQLRHSIVKLVSSVAKVSARMKVNFKSRAGSHATHGKKAWEEMCRMTDAAAKHQEDTSQNEFVKRARELAHQVRVGGPEKAYEALIAVCELPSEACNFGDFFSQRGVAEDSDSPAKGDILEVCNTFCDGTLQLFNVAVDLTMSFNDLFTGIYEGSGYTPPLTDRQVNPDEEEPDQYEMLRVFHTAFKTMQHFDLNEGDANVVYHLMHRFEVAAKLYDARESEGKTDCKEVVEVWTMALQAEHKMKLALRSRPLPTTCPTAPSALLILRNIGFLYMDDRFRSVLLHRVLALPPDEQKTLIGILDTKTNVLPKSSLEALTFAKTLVRVADADERQRAGRSSGLVGLNSLLSDIATAKADFKEACDDSALVERVLKHAEAEWDTLFKQTKAAMDFISSLKLDFVEKYGALYDAIDKWDFQEVGWLTKPSGTKDRNTGSQIATAVAQFPTTSKVVENVCGNIKWQESAKSQAMIQLQAALPTAKETLGQAAKLAACIALAHLLVVGGSKAAVSDYDQTVKWTQSCLGVSHGELPSKLREKLEELKRSLLGDPINKATESKFKDCDAISVATSSAATAATSRQNRKRRAKTAFNQAVVAD</sequence>
<feature type="region of interest" description="Disordered" evidence="1">
    <location>
        <begin position="1"/>
        <end position="26"/>
    </location>
</feature>
<evidence type="ECO:0000313" key="2">
    <source>
        <dbReference type="EMBL" id="CAK0881827.1"/>
    </source>
</evidence>
<comment type="caution">
    <text evidence="2">The sequence shown here is derived from an EMBL/GenBank/DDBJ whole genome shotgun (WGS) entry which is preliminary data.</text>
</comment>
<feature type="region of interest" description="Disordered" evidence="1">
    <location>
        <begin position="224"/>
        <end position="275"/>
    </location>
</feature>
<protein>
    <submittedName>
        <fullName evidence="2">Uncharacterized protein</fullName>
    </submittedName>
</protein>
<organism evidence="2 3">
    <name type="scientific">Prorocentrum cordatum</name>
    <dbReference type="NCBI Taxonomy" id="2364126"/>
    <lineage>
        <taxon>Eukaryota</taxon>
        <taxon>Sar</taxon>
        <taxon>Alveolata</taxon>
        <taxon>Dinophyceae</taxon>
        <taxon>Prorocentrales</taxon>
        <taxon>Prorocentraceae</taxon>
        <taxon>Prorocentrum</taxon>
    </lineage>
</organism>
<dbReference type="Proteomes" id="UP001189429">
    <property type="component" value="Unassembled WGS sequence"/>
</dbReference>
<gene>
    <name evidence="2" type="ORF">PCOR1329_LOCUS64540</name>
</gene>
<dbReference type="EMBL" id="CAUYUJ010018233">
    <property type="protein sequence ID" value="CAK0881827.1"/>
    <property type="molecule type" value="Genomic_DNA"/>
</dbReference>
<evidence type="ECO:0000313" key="3">
    <source>
        <dbReference type="Proteomes" id="UP001189429"/>
    </source>
</evidence>